<sequence>MTFRALYSPNPVPHPGIFYAKPRKSVWNFAVLLHTPPIPCNQEGRKRFLDWNYFIYSSCTGVVKLSSLAVTTGTRTQNGCPAVPWKEG</sequence>
<dbReference type="Proteomes" id="UP001054837">
    <property type="component" value="Unassembled WGS sequence"/>
</dbReference>
<proteinExistence type="predicted"/>
<dbReference type="EMBL" id="BPLQ01002030">
    <property type="protein sequence ID" value="GIX87855.1"/>
    <property type="molecule type" value="Genomic_DNA"/>
</dbReference>
<reference evidence="1 2" key="1">
    <citation type="submission" date="2021-06" db="EMBL/GenBank/DDBJ databases">
        <title>Caerostris darwini draft genome.</title>
        <authorList>
            <person name="Kono N."/>
            <person name="Arakawa K."/>
        </authorList>
    </citation>
    <scope>NUCLEOTIDE SEQUENCE [LARGE SCALE GENOMIC DNA]</scope>
</reference>
<name>A0AAV4NU71_9ARAC</name>
<evidence type="ECO:0000313" key="2">
    <source>
        <dbReference type="Proteomes" id="UP001054837"/>
    </source>
</evidence>
<organism evidence="1 2">
    <name type="scientific">Caerostris darwini</name>
    <dbReference type="NCBI Taxonomy" id="1538125"/>
    <lineage>
        <taxon>Eukaryota</taxon>
        <taxon>Metazoa</taxon>
        <taxon>Ecdysozoa</taxon>
        <taxon>Arthropoda</taxon>
        <taxon>Chelicerata</taxon>
        <taxon>Arachnida</taxon>
        <taxon>Araneae</taxon>
        <taxon>Araneomorphae</taxon>
        <taxon>Entelegynae</taxon>
        <taxon>Araneoidea</taxon>
        <taxon>Araneidae</taxon>
        <taxon>Caerostris</taxon>
    </lineage>
</organism>
<evidence type="ECO:0000313" key="1">
    <source>
        <dbReference type="EMBL" id="GIX87855.1"/>
    </source>
</evidence>
<keyword evidence="2" id="KW-1185">Reference proteome</keyword>
<dbReference type="AlphaFoldDB" id="A0AAV4NU71"/>
<protein>
    <submittedName>
        <fullName evidence="1">Uncharacterized protein</fullName>
    </submittedName>
</protein>
<gene>
    <name evidence="1" type="ORF">CDAR_83031</name>
</gene>
<comment type="caution">
    <text evidence="1">The sequence shown here is derived from an EMBL/GenBank/DDBJ whole genome shotgun (WGS) entry which is preliminary data.</text>
</comment>
<accession>A0AAV4NU71</accession>